<dbReference type="STRING" id="1220578.FPE01S_02_08840"/>
<reference evidence="2 3" key="1">
    <citation type="submission" date="2015-04" db="EMBL/GenBank/DDBJ databases">
        <title>Whole genome shotgun sequence of Flavihumibacter petaseus NBRC 106054.</title>
        <authorList>
            <person name="Miyazawa S."/>
            <person name="Hosoyama A."/>
            <person name="Hashimoto M."/>
            <person name="Noguchi M."/>
            <person name="Tsuchikane K."/>
            <person name="Ohji S."/>
            <person name="Yamazoe A."/>
            <person name="Ichikawa N."/>
            <person name="Kimura A."/>
            <person name="Fujita N."/>
        </authorList>
    </citation>
    <scope>NUCLEOTIDE SEQUENCE [LARGE SCALE GENOMIC DNA]</scope>
    <source>
        <strain evidence="2 3">NBRC 106054</strain>
    </source>
</reference>
<dbReference type="SUPFAM" id="SSF47413">
    <property type="entry name" value="lambda repressor-like DNA-binding domains"/>
    <property type="match status" value="1"/>
</dbReference>
<dbReference type="InterPro" id="IPR001387">
    <property type="entry name" value="Cro/C1-type_HTH"/>
</dbReference>
<dbReference type="PROSITE" id="PS50943">
    <property type="entry name" value="HTH_CROC1"/>
    <property type="match status" value="1"/>
</dbReference>
<dbReference type="GO" id="GO:0003677">
    <property type="term" value="F:DNA binding"/>
    <property type="evidence" value="ECO:0007669"/>
    <property type="project" value="InterPro"/>
</dbReference>
<evidence type="ECO:0000313" key="2">
    <source>
        <dbReference type="EMBL" id="GAO43778.1"/>
    </source>
</evidence>
<comment type="caution">
    <text evidence="2">The sequence shown here is derived from an EMBL/GenBank/DDBJ whole genome shotgun (WGS) entry which is preliminary data.</text>
</comment>
<accession>A0A0E9N1X4</accession>
<dbReference type="EMBL" id="BBWV01000002">
    <property type="protein sequence ID" value="GAO43778.1"/>
    <property type="molecule type" value="Genomic_DNA"/>
</dbReference>
<organism evidence="2 3">
    <name type="scientific">Flavihumibacter petaseus NBRC 106054</name>
    <dbReference type="NCBI Taxonomy" id="1220578"/>
    <lineage>
        <taxon>Bacteria</taxon>
        <taxon>Pseudomonadati</taxon>
        <taxon>Bacteroidota</taxon>
        <taxon>Chitinophagia</taxon>
        <taxon>Chitinophagales</taxon>
        <taxon>Chitinophagaceae</taxon>
        <taxon>Flavihumibacter</taxon>
    </lineage>
</organism>
<sequence>MKSPFGENMRIARTTWGYTQERAAELIGISRASVAAYELSNAQPSFEILEKIIEVYRIVDLSDFIFDPHYFSSPR</sequence>
<dbReference type="Pfam" id="PF01381">
    <property type="entry name" value="HTH_3"/>
    <property type="match status" value="1"/>
</dbReference>
<gene>
    <name evidence="2" type="ORF">FPE01S_02_08840</name>
</gene>
<dbReference type="SMART" id="SM00530">
    <property type="entry name" value="HTH_XRE"/>
    <property type="match status" value="1"/>
</dbReference>
<dbReference type="Gene3D" id="1.10.260.40">
    <property type="entry name" value="lambda repressor-like DNA-binding domains"/>
    <property type="match status" value="1"/>
</dbReference>
<dbReference type="InterPro" id="IPR010982">
    <property type="entry name" value="Lambda_DNA-bd_dom_sf"/>
</dbReference>
<feature type="domain" description="HTH cro/C1-type" evidence="1">
    <location>
        <begin position="17"/>
        <end position="64"/>
    </location>
</feature>
<dbReference type="AlphaFoldDB" id="A0A0E9N1X4"/>
<keyword evidence="3" id="KW-1185">Reference proteome</keyword>
<dbReference type="RefSeq" id="WP_072053995.1">
    <property type="nucleotide sequence ID" value="NZ_BBWV01000002.1"/>
</dbReference>
<evidence type="ECO:0000259" key="1">
    <source>
        <dbReference type="PROSITE" id="PS50943"/>
    </source>
</evidence>
<proteinExistence type="predicted"/>
<protein>
    <submittedName>
        <fullName evidence="2">Putative Xre family transcriptional regulator</fullName>
    </submittedName>
</protein>
<dbReference type="OrthoDB" id="708916at2"/>
<name>A0A0E9N1X4_9BACT</name>
<evidence type="ECO:0000313" key="3">
    <source>
        <dbReference type="Proteomes" id="UP000033121"/>
    </source>
</evidence>
<dbReference type="Proteomes" id="UP000033121">
    <property type="component" value="Unassembled WGS sequence"/>
</dbReference>
<dbReference type="CDD" id="cd00093">
    <property type="entry name" value="HTH_XRE"/>
    <property type="match status" value="1"/>
</dbReference>